<dbReference type="Proteomes" id="UP000092716">
    <property type="component" value="Chromosome 11"/>
</dbReference>
<dbReference type="AlphaFoldDB" id="A0A1B1E3D5"/>
<reference evidence="3" key="1">
    <citation type="submission" date="2016-06" db="EMBL/GenBank/DDBJ databases">
        <title>First high quality genome sequence of Plasmodium coatneyi using continuous long reads from single molecule, real-time sequencing.</title>
        <authorList>
            <person name="Chien J.-T."/>
            <person name="Pakala S.B."/>
            <person name="Geraldo J.A."/>
            <person name="Lapp S.A."/>
            <person name="Barnwell J.W."/>
            <person name="Kissinger J.C."/>
            <person name="Galinski M.R."/>
            <person name="Humphrey J.C."/>
        </authorList>
    </citation>
    <scope>NUCLEOTIDE SEQUENCE [LARGE SCALE GENOMIC DNA]</scope>
    <source>
        <strain evidence="3">Hackeri</strain>
    </source>
</reference>
<organism evidence="2 3">
    <name type="scientific">Plasmodium coatneyi</name>
    <dbReference type="NCBI Taxonomy" id="208452"/>
    <lineage>
        <taxon>Eukaryota</taxon>
        <taxon>Sar</taxon>
        <taxon>Alveolata</taxon>
        <taxon>Apicomplexa</taxon>
        <taxon>Aconoidasida</taxon>
        <taxon>Haemosporida</taxon>
        <taxon>Plasmodiidae</taxon>
        <taxon>Plasmodium</taxon>
    </lineage>
</organism>
<dbReference type="InterPro" id="IPR008780">
    <property type="entry name" value="Plasmodium_Vir"/>
</dbReference>
<feature type="compositionally biased region" description="Basic residues" evidence="1">
    <location>
        <begin position="296"/>
        <end position="305"/>
    </location>
</feature>
<dbReference type="EMBL" id="CP016249">
    <property type="protein sequence ID" value="ANQ09349.1"/>
    <property type="molecule type" value="Genomic_DNA"/>
</dbReference>
<accession>A0A1B1E3D5</accession>
<dbReference type="VEuPathDB" id="PlasmoDB:PCOAH_00031740"/>
<keyword evidence="3" id="KW-1185">Reference proteome</keyword>
<dbReference type="KEGG" id="pcot:PCOAH_00031740"/>
<dbReference type="GeneID" id="30909905"/>
<gene>
    <name evidence="2" type="ORF">PCOAH_00031740</name>
</gene>
<proteinExistence type="predicted"/>
<dbReference type="Pfam" id="PF05795">
    <property type="entry name" value="Plasmodium_Vir"/>
    <property type="match status" value="1"/>
</dbReference>
<evidence type="ECO:0000256" key="1">
    <source>
        <dbReference type="SAM" id="MobiDB-lite"/>
    </source>
</evidence>
<feature type="region of interest" description="Disordered" evidence="1">
    <location>
        <begin position="292"/>
        <end position="373"/>
    </location>
</feature>
<evidence type="ECO:0000313" key="3">
    <source>
        <dbReference type="Proteomes" id="UP000092716"/>
    </source>
</evidence>
<dbReference type="RefSeq" id="XP_019916044.1">
    <property type="nucleotide sequence ID" value="XM_020059974.1"/>
</dbReference>
<feature type="compositionally biased region" description="Polar residues" evidence="1">
    <location>
        <begin position="313"/>
        <end position="350"/>
    </location>
</feature>
<protein>
    <submittedName>
        <fullName evidence="2">KIR-like protein</fullName>
    </submittedName>
</protein>
<name>A0A1B1E3D5_9APIC</name>
<sequence length="373" mass="42867">MLLSTNPLDPTNLPAQLHFYGPFEERNNGVATNCQHDTGESSIQNKLTSCCNDVNALDVDKIKNAFCFVSGLKPYKQYPHYKYRWHFLYYWVGDLIWKSLGEADREGKLPGCLKQICELIQSKCESEGCKLNFPEQMDGDTFEQSKEFFDFIQNYNDINYYLQSGNDQCDEQWSTYKKNIEPACKAVQEYCKKDGEHSTEQYCTEYSDTYEIYCTRMLGRLHCKSQVAEPEDEHTTYFWPDESIPLSIAQANLSKATTTTALSSIIGTLGLTVLPYALYKYKPWSSWFGNHTSGNGRRRTSTRKRRSDEGTFDTFTEDSSTYDSATESIVDDSTTQDSRTLRSATYTAQSTRERERRNNNTRGGHGMVGYQHM</sequence>
<evidence type="ECO:0000313" key="2">
    <source>
        <dbReference type="EMBL" id="ANQ09349.1"/>
    </source>
</evidence>